<accession>A0A290ZAN0</accession>
<protein>
    <submittedName>
        <fullName evidence="2">Glycosyl transferase family 2</fullName>
    </submittedName>
</protein>
<keyword evidence="2" id="KW-0808">Transferase</keyword>
<dbReference type="KEGG" id="apre:CNX65_24440"/>
<sequence length="245" mass="26278">MRSSLSRVADAVELEIVVPAFNEADRLAGSLKRAAAFLETQPWTSRLVVVDNGSSDDSAAVAASVPTGRVGIEVIGCAEPGKGAAVRRGLSACTAPYAGFFDADLSTPVETLTRTMAELRAGAAAVIASRHAPGARFVTRQPLGRRVGGRVFRTLTRPLVPCVRDTQCGFKFFRRTALGAALERCRVDGFAFDVELLRRVREAGGEIVEVPVDWTDDRRSTFHPVRDGIASFASVVSLYRTAVAR</sequence>
<evidence type="ECO:0000259" key="1">
    <source>
        <dbReference type="Pfam" id="PF00535"/>
    </source>
</evidence>
<evidence type="ECO:0000313" key="2">
    <source>
        <dbReference type="EMBL" id="ATE56033.1"/>
    </source>
</evidence>
<dbReference type="SUPFAM" id="SSF53448">
    <property type="entry name" value="Nucleotide-diphospho-sugar transferases"/>
    <property type="match status" value="1"/>
</dbReference>
<keyword evidence="3" id="KW-1185">Reference proteome</keyword>
<gene>
    <name evidence="2" type="ORF">CNX65_24440</name>
</gene>
<dbReference type="GO" id="GO:0016740">
    <property type="term" value="F:transferase activity"/>
    <property type="evidence" value="ECO:0007669"/>
    <property type="project" value="UniProtKB-KW"/>
</dbReference>
<evidence type="ECO:0000313" key="3">
    <source>
        <dbReference type="Proteomes" id="UP000218505"/>
    </source>
</evidence>
<reference evidence="2" key="1">
    <citation type="submission" date="2017-09" db="EMBL/GenBank/DDBJ databases">
        <title>Complete Genome Sequence of ansamitocin-producing Bacterium Actinosynnema pretiosum X47.</title>
        <authorList>
            <person name="Cao G."/>
            <person name="Zong G."/>
            <person name="Zhong C."/>
            <person name="Fu J."/>
        </authorList>
    </citation>
    <scope>NUCLEOTIDE SEQUENCE [LARGE SCALE GENOMIC DNA]</scope>
    <source>
        <strain evidence="2">X47</strain>
    </source>
</reference>
<dbReference type="InterPro" id="IPR029044">
    <property type="entry name" value="Nucleotide-diphossugar_trans"/>
</dbReference>
<name>A0A290ZAN0_9PSEU</name>
<dbReference type="PANTHER" id="PTHR10859:SF91">
    <property type="entry name" value="DOLICHYL-PHOSPHATE BETA-GLUCOSYLTRANSFERASE"/>
    <property type="match status" value="1"/>
</dbReference>
<dbReference type="Proteomes" id="UP000218505">
    <property type="component" value="Chromosome"/>
</dbReference>
<dbReference type="Gene3D" id="3.90.550.10">
    <property type="entry name" value="Spore Coat Polysaccharide Biosynthesis Protein SpsA, Chain A"/>
    <property type="match status" value="1"/>
</dbReference>
<dbReference type="GO" id="GO:0006487">
    <property type="term" value="P:protein N-linked glycosylation"/>
    <property type="evidence" value="ECO:0007669"/>
    <property type="project" value="TreeGrafter"/>
</dbReference>
<dbReference type="PANTHER" id="PTHR10859">
    <property type="entry name" value="GLYCOSYL TRANSFERASE"/>
    <property type="match status" value="1"/>
</dbReference>
<dbReference type="Pfam" id="PF00535">
    <property type="entry name" value="Glycos_transf_2"/>
    <property type="match status" value="1"/>
</dbReference>
<organism evidence="2 3">
    <name type="scientific">Actinosynnema pretiosum</name>
    <dbReference type="NCBI Taxonomy" id="42197"/>
    <lineage>
        <taxon>Bacteria</taxon>
        <taxon>Bacillati</taxon>
        <taxon>Actinomycetota</taxon>
        <taxon>Actinomycetes</taxon>
        <taxon>Pseudonocardiales</taxon>
        <taxon>Pseudonocardiaceae</taxon>
        <taxon>Actinosynnema</taxon>
    </lineage>
</organism>
<dbReference type="RefSeq" id="WP_096495860.1">
    <property type="nucleotide sequence ID" value="NZ_CP023445.1"/>
</dbReference>
<feature type="domain" description="Glycosyltransferase 2-like" evidence="1">
    <location>
        <begin position="16"/>
        <end position="178"/>
    </location>
</feature>
<dbReference type="EMBL" id="CP023445">
    <property type="protein sequence ID" value="ATE56033.1"/>
    <property type="molecule type" value="Genomic_DNA"/>
</dbReference>
<dbReference type="InterPro" id="IPR001173">
    <property type="entry name" value="Glyco_trans_2-like"/>
</dbReference>
<proteinExistence type="predicted"/>
<dbReference type="AlphaFoldDB" id="A0A290ZAN0"/>